<dbReference type="OMA" id="MDTQAFC"/>
<dbReference type="SUPFAM" id="SSF47323">
    <property type="entry name" value="Anticodon-binding domain of a subclass of class I aminoacyl-tRNA synthetases"/>
    <property type="match status" value="1"/>
</dbReference>
<reference evidence="13" key="1">
    <citation type="journal article" date="2021" name="BMC Genomics">
        <title>Chromosome-level genome assembly and manually-curated proteome of model necrotroph Parastagonospora nodorum Sn15 reveals a genome-wide trove of candidate effector homologs, and redundancy of virulence-related functions within an accessory chromosome.</title>
        <authorList>
            <person name="Bertazzoni S."/>
            <person name="Jones D.A.B."/>
            <person name="Phan H.T."/>
            <person name="Tan K.-C."/>
            <person name="Hane J.K."/>
        </authorList>
    </citation>
    <scope>NUCLEOTIDE SEQUENCE [LARGE SCALE GENOMIC DNA]</scope>
    <source>
        <strain evidence="13">SN15 / ATCC MYA-4574 / FGSC 10173)</strain>
    </source>
</reference>
<evidence type="ECO:0000256" key="3">
    <source>
        <dbReference type="ARBA" id="ARBA00022598"/>
    </source>
</evidence>
<dbReference type="InterPro" id="IPR014729">
    <property type="entry name" value="Rossmann-like_a/b/a_fold"/>
</dbReference>
<dbReference type="VEuPathDB" id="FungiDB:JI435_302630"/>
<evidence type="ECO:0000259" key="11">
    <source>
        <dbReference type="Pfam" id="PF09334"/>
    </source>
</evidence>
<dbReference type="InterPro" id="IPR023457">
    <property type="entry name" value="Met-tRNA_synth_2"/>
</dbReference>
<sequence length="513" mass="58254">MVLSDIMKRWHVLKGKKAILLTGTDEHGLKVQRASEKAGTDPKTFCDKGAGIFKELAKKAEITNDHFIRTTDANHKDAVEYAWFLLQEKGLIYEQKHEGWYSVTDEAFYPQSAVQPYIDPPTGRKMMTSIETGSEVEWSSETNYHFRLSFFRDKLLDFYKANPTWIAPEHRMKEVVQAVEAGLEDLSISRPYERLSWGIRVPSDDTQTIYVWLDALVNYITAAGYPWAPGRETVGGWPADCQVIGKDIVRFHCIYWPAFLMALSLPLPKHILTHAHWTLGGSKMSKSTGRVVDPFHAIDRFGPDVMRFYMGHEGGIQDDASYDNIRIIQLYNKFLLNQLGNMASRVLRNKKWSVKGAVERVGNRPAEEWQEGPGSRFWKNSLTTIASNVDQAFQLNDPRKAVRILADFVRGSNLFFQTSSPWAKILPFGPGEPGEDVDKIIFEAAEALRMVGILLQPWMPNKANLLLDQLGVRPDRRTFEWCKPGADLEYGEPEIELGVGYARVLFPPLPSEA</sequence>
<comment type="catalytic activity">
    <reaction evidence="8">
        <text>tRNA(Met) + L-methionine + ATP = L-methionyl-tRNA(Met) + AMP + diphosphate</text>
        <dbReference type="Rhea" id="RHEA:13481"/>
        <dbReference type="Rhea" id="RHEA-COMP:9667"/>
        <dbReference type="Rhea" id="RHEA-COMP:9698"/>
        <dbReference type="ChEBI" id="CHEBI:30616"/>
        <dbReference type="ChEBI" id="CHEBI:33019"/>
        <dbReference type="ChEBI" id="CHEBI:57844"/>
        <dbReference type="ChEBI" id="CHEBI:78442"/>
        <dbReference type="ChEBI" id="CHEBI:78530"/>
        <dbReference type="ChEBI" id="CHEBI:456215"/>
        <dbReference type="EC" id="6.1.1.10"/>
    </reaction>
</comment>
<dbReference type="InterPro" id="IPR015413">
    <property type="entry name" value="Methionyl/Leucyl_tRNA_Synth"/>
</dbReference>
<dbReference type="InterPro" id="IPR014758">
    <property type="entry name" value="Met-tRNA_synth"/>
</dbReference>
<dbReference type="GO" id="GO:0005524">
    <property type="term" value="F:ATP binding"/>
    <property type="evidence" value="ECO:0007669"/>
    <property type="project" value="UniProtKB-KW"/>
</dbReference>
<evidence type="ECO:0000256" key="7">
    <source>
        <dbReference type="ARBA" id="ARBA00023146"/>
    </source>
</evidence>
<keyword evidence="13" id="KW-1185">Reference proteome</keyword>
<name>A0A7U2EUB6_PHANO</name>
<evidence type="ECO:0000256" key="9">
    <source>
        <dbReference type="ARBA" id="ARBA00068817"/>
    </source>
</evidence>
<keyword evidence="3 10" id="KW-0436">Ligase</keyword>
<dbReference type="GO" id="GO:0005739">
    <property type="term" value="C:mitochondrion"/>
    <property type="evidence" value="ECO:0007669"/>
    <property type="project" value="UniProtKB-ARBA"/>
</dbReference>
<evidence type="ECO:0000256" key="1">
    <source>
        <dbReference type="ARBA" id="ARBA00005594"/>
    </source>
</evidence>
<dbReference type="Gene3D" id="1.10.730.10">
    <property type="entry name" value="Isoleucyl-tRNA Synthetase, Domain 1"/>
    <property type="match status" value="1"/>
</dbReference>
<evidence type="ECO:0000313" key="13">
    <source>
        <dbReference type="Proteomes" id="UP000663193"/>
    </source>
</evidence>
<dbReference type="InterPro" id="IPR009080">
    <property type="entry name" value="tRNAsynth_Ia_anticodon-bd"/>
</dbReference>
<evidence type="ECO:0000313" key="12">
    <source>
        <dbReference type="EMBL" id="QRC93235.1"/>
    </source>
</evidence>
<protein>
    <recommendedName>
        <fullName evidence="9">Probable methionine--tRNA ligase, mitochondrial</fullName>
        <ecNumber evidence="2">6.1.1.10</ecNumber>
    </recommendedName>
</protein>
<feature type="domain" description="Methionyl/Leucyl tRNA synthetase" evidence="11">
    <location>
        <begin position="2"/>
        <end position="347"/>
    </location>
</feature>
<dbReference type="NCBIfam" id="TIGR00398">
    <property type="entry name" value="metG"/>
    <property type="match status" value="1"/>
</dbReference>
<dbReference type="Gene3D" id="3.40.50.620">
    <property type="entry name" value="HUPs"/>
    <property type="match status" value="1"/>
</dbReference>
<dbReference type="FunFam" id="2.170.220.10:FF:000001">
    <property type="entry name" value="methionine--tRNA ligase, mitochondrial"/>
    <property type="match status" value="1"/>
</dbReference>
<dbReference type="EMBL" id="CP069025">
    <property type="protein sequence ID" value="QRC93235.1"/>
    <property type="molecule type" value="Genomic_DNA"/>
</dbReference>
<evidence type="ECO:0000256" key="10">
    <source>
        <dbReference type="RuleBase" id="RU363039"/>
    </source>
</evidence>
<dbReference type="InterPro" id="IPR033911">
    <property type="entry name" value="MetRS_core"/>
</dbReference>
<accession>A0A7U2EUB6</accession>
<dbReference type="CDD" id="cd00814">
    <property type="entry name" value="MetRS_core"/>
    <property type="match status" value="1"/>
</dbReference>
<evidence type="ECO:0000256" key="4">
    <source>
        <dbReference type="ARBA" id="ARBA00022741"/>
    </source>
</evidence>
<dbReference type="SUPFAM" id="SSF52374">
    <property type="entry name" value="Nucleotidylyl transferase"/>
    <property type="match status" value="1"/>
</dbReference>
<dbReference type="Pfam" id="PF09334">
    <property type="entry name" value="tRNA-synt_1g"/>
    <property type="match status" value="1"/>
</dbReference>
<dbReference type="Gene3D" id="2.170.220.10">
    <property type="match status" value="1"/>
</dbReference>
<dbReference type="PRINTS" id="PR01041">
    <property type="entry name" value="TRNASYNTHMET"/>
</dbReference>
<organism evidence="12 13">
    <name type="scientific">Phaeosphaeria nodorum (strain SN15 / ATCC MYA-4574 / FGSC 10173)</name>
    <name type="common">Glume blotch fungus</name>
    <name type="synonym">Parastagonospora nodorum</name>
    <dbReference type="NCBI Taxonomy" id="321614"/>
    <lineage>
        <taxon>Eukaryota</taxon>
        <taxon>Fungi</taxon>
        <taxon>Dikarya</taxon>
        <taxon>Ascomycota</taxon>
        <taxon>Pezizomycotina</taxon>
        <taxon>Dothideomycetes</taxon>
        <taxon>Pleosporomycetidae</taxon>
        <taxon>Pleosporales</taxon>
        <taxon>Pleosporineae</taxon>
        <taxon>Phaeosphaeriaceae</taxon>
        <taxon>Parastagonospora</taxon>
    </lineage>
</organism>
<evidence type="ECO:0000256" key="5">
    <source>
        <dbReference type="ARBA" id="ARBA00022840"/>
    </source>
</evidence>
<evidence type="ECO:0000256" key="6">
    <source>
        <dbReference type="ARBA" id="ARBA00022917"/>
    </source>
</evidence>
<dbReference type="AlphaFoldDB" id="A0A7U2EUB6"/>
<gene>
    <name evidence="12" type="ORF">JI435_302630</name>
</gene>
<evidence type="ECO:0000256" key="8">
    <source>
        <dbReference type="ARBA" id="ARBA00047364"/>
    </source>
</evidence>
<evidence type="ECO:0000256" key="2">
    <source>
        <dbReference type="ARBA" id="ARBA00012838"/>
    </source>
</evidence>
<comment type="similarity">
    <text evidence="1 10">Belongs to the class-I aminoacyl-tRNA synthetase family.</text>
</comment>
<keyword evidence="5 10" id="KW-0067">ATP-binding</keyword>
<keyword evidence="4 10" id="KW-0547">Nucleotide-binding</keyword>
<dbReference type="OrthoDB" id="24670at2759"/>
<dbReference type="GO" id="GO:0006431">
    <property type="term" value="P:methionyl-tRNA aminoacylation"/>
    <property type="evidence" value="ECO:0007669"/>
    <property type="project" value="InterPro"/>
</dbReference>
<dbReference type="EC" id="6.1.1.10" evidence="2"/>
<dbReference type="PANTHER" id="PTHR43326:SF1">
    <property type="entry name" value="METHIONINE--TRNA LIGASE, MITOCHONDRIAL"/>
    <property type="match status" value="1"/>
</dbReference>
<keyword evidence="7 10" id="KW-0030">Aminoacyl-tRNA synthetase</keyword>
<proteinExistence type="inferred from homology"/>
<dbReference type="Proteomes" id="UP000663193">
    <property type="component" value="Chromosome 3"/>
</dbReference>
<dbReference type="GO" id="GO:0004825">
    <property type="term" value="F:methionine-tRNA ligase activity"/>
    <property type="evidence" value="ECO:0007669"/>
    <property type="project" value="UniProtKB-EC"/>
</dbReference>
<dbReference type="PANTHER" id="PTHR43326">
    <property type="entry name" value="METHIONYL-TRNA SYNTHETASE"/>
    <property type="match status" value="1"/>
</dbReference>
<keyword evidence="6 10" id="KW-0648">Protein biosynthesis</keyword>